<sequence length="235" mass="28073">MRNKTVIVEIEFNNRSKPNNKWKVGLTKRWIEYRMSIFMKYTLQSLKKQTNQHFTALVRYAPESEKLIRQTLKKYKPLPGNIRFVTDSRLLDVKKRLAQGSRYLYLVRLDCDDTYNKTYVQQLHDAKPKSGVYALINQKGYVHDSVHHRVAPIYLPSPPFYTWIYKTKEYIRGKRYNVRGHGQVIRHKHEIMTTNGKRNYMIIVHKKNTLNQNLLSKCKFVKNRAKVKLVLKKFI</sequence>
<dbReference type="InterPro" id="IPR021466">
    <property type="entry name" value="Put_rhamnosyl_transferase"/>
</dbReference>
<evidence type="ECO:0000313" key="1">
    <source>
        <dbReference type="EMBL" id="MFC0211973.1"/>
    </source>
</evidence>
<comment type="caution">
    <text evidence="1">The sequence shown here is derived from an EMBL/GenBank/DDBJ whole genome shotgun (WGS) entry which is preliminary data.</text>
</comment>
<dbReference type="Proteomes" id="UP001589776">
    <property type="component" value="Unassembled WGS sequence"/>
</dbReference>
<gene>
    <name evidence="1" type="ORF">ACFFK0_05815</name>
</gene>
<reference evidence="1 2" key="1">
    <citation type="submission" date="2024-09" db="EMBL/GenBank/DDBJ databases">
        <authorList>
            <person name="Sun Q."/>
            <person name="Mori K."/>
        </authorList>
    </citation>
    <scope>NUCLEOTIDE SEQUENCE [LARGE SCALE GENOMIC DNA]</scope>
    <source>
        <strain evidence="1 2">CCM 7759</strain>
    </source>
</reference>
<accession>A0ABV6DH56</accession>
<evidence type="ECO:0000313" key="2">
    <source>
        <dbReference type="Proteomes" id="UP001589776"/>
    </source>
</evidence>
<keyword evidence="2" id="KW-1185">Reference proteome</keyword>
<dbReference type="RefSeq" id="WP_377469022.1">
    <property type="nucleotide sequence ID" value="NZ_JBHLWN010000025.1"/>
</dbReference>
<dbReference type="Pfam" id="PF11316">
    <property type="entry name" value="Rhamno_transf"/>
    <property type="match status" value="1"/>
</dbReference>
<organism evidence="1 2">
    <name type="scientific">Paenibacillus chartarius</name>
    <dbReference type="NCBI Taxonomy" id="747481"/>
    <lineage>
        <taxon>Bacteria</taxon>
        <taxon>Bacillati</taxon>
        <taxon>Bacillota</taxon>
        <taxon>Bacilli</taxon>
        <taxon>Bacillales</taxon>
        <taxon>Paenibacillaceae</taxon>
        <taxon>Paenibacillus</taxon>
    </lineage>
</organism>
<name>A0ABV6DH56_9BACL</name>
<protein>
    <submittedName>
        <fullName evidence="1">Glycosyltransferase</fullName>
    </submittedName>
</protein>
<dbReference type="EMBL" id="JBHLWN010000025">
    <property type="protein sequence ID" value="MFC0211973.1"/>
    <property type="molecule type" value="Genomic_DNA"/>
</dbReference>
<proteinExistence type="predicted"/>